<keyword evidence="2" id="KW-0732">Signal</keyword>
<comment type="caution">
    <text evidence="4">The sequence shown here is derived from an EMBL/GenBank/DDBJ whole genome shotgun (WGS) entry which is preliminary data.</text>
</comment>
<dbReference type="InterPro" id="IPR002509">
    <property type="entry name" value="NODB_dom"/>
</dbReference>
<evidence type="ECO:0000313" key="5">
    <source>
        <dbReference type="Proteomes" id="UP001501337"/>
    </source>
</evidence>
<evidence type="ECO:0000256" key="2">
    <source>
        <dbReference type="ARBA" id="ARBA00022729"/>
    </source>
</evidence>
<dbReference type="Gene3D" id="3.20.20.370">
    <property type="entry name" value="Glycoside hydrolase/deacetylase"/>
    <property type="match status" value="1"/>
</dbReference>
<evidence type="ECO:0000313" key="4">
    <source>
        <dbReference type="EMBL" id="GAA3978237.1"/>
    </source>
</evidence>
<reference evidence="5" key="1">
    <citation type="journal article" date="2019" name="Int. J. Syst. Evol. Microbiol.">
        <title>The Global Catalogue of Microorganisms (GCM) 10K type strain sequencing project: providing services to taxonomists for standard genome sequencing and annotation.</title>
        <authorList>
            <consortium name="The Broad Institute Genomics Platform"/>
            <consortium name="The Broad Institute Genome Sequencing Center for Infectious Disease"/>
            <person name="Wu L."/>
            <person name="Ma J."/>
        </authorList>
    </citation>
    <scope>NUCLEOTIDE SEQUENCE [LARGE SCALE GENOMIC DNA]</scope>
    <source>
        <strain evidence="5">JCM 17555</strain>
    </source>
</reference>
<evidence type="ECO:0000259" key="3">
    <source>
        <dbReference type="PROSITE" id="PS51677"/>
    </source>
</evidence>
<keyword evidence="5" id="KW-1185">Reference proteome</keyword>
<dbReference type="InterPro" id="IPR011330">
    <property type="entry name" value="Glyco_hydro/deAcase_b/a-brl"/>
</dbReference>
<dbReference type="SUPFAM" id="SSF88713">
    <property type="entry name" value="Glycoside hydrolase/deacetylase"/>
    <property type="match status" value="1"/>
</dbReference>
<comment type="subcellular location">
    <subcellularLocation>
        <location evidence="1">Secreted</location>
    </subcellularLocation>
</comment>
<protein>
    <submittedName>
        <fullName evidence="4">Polysaccharide deacetylase family protein</fullName>
    </submittedName>
</protein>
<gene>
    <name evidence="4" type="ORF">GCM10022278_38640</name>
</gene>
<proteinExistence type="predicted"/>
<dbReference type="CDD" id="cd10918">
    <property type="entry name" value="CE4_NodB_like_5s_6s"/>
    <property type="match status" value="1"/>
</dbReference>
<dbReference type="EMBL" id="BAABBO010000022">
    <property type="protein sequence ID" value="GAA3978237.1"/>
    <property type="molecule type" value="Genomic_DNA"/>
</dbReference>
<dbReference type="PANTHER" id="PTHR34216:SF3">
    <property type="entry name" value="POLY-BETA-1,6-N-ACETYL-D-GLUCOSAMINE N-DEACETYLASE"/>
    <property type="match status" value="1"/>
</dbReference>
<evidence type="ECO:0000256" key="1">
    <source>
        <dbReference type="ARBA" id="ARBA00004613"/>
    </source>
</evidence>
<dbReference type="Proteomes" id="UP001501337">
    <property type="component" value="Unassembled WGS sequence"/>
</dbReference>
<name>A0ABP7QB97_9GAMM</name>
<organism evidence="4 5">
    <name type="scientific">Allohahella marinimesophila</name>
    <dbReference type="NCBI Taxonomy" id="1054972"/>
    <lineage>
        <taxon>Bacteria</taxon>
        <taxon>Pseudomonadati</taxon>
        <taxon>Pseudomonadota</taxon>
        <taxon>Gammaproteobacteria</taxon>
        <taxon>Oceanospirillales</taxon>
        <taxon>Hahellaceae</taxon>
        <taxon>Allohahella</taxon>
    </lineage>
</organism>
<accession>A0ABP7QB97</accession>
<feature type="domain" description="NodB homology" evidence="3">
    <location>
        <begin position="106"/>
        <end position="360"/>
    </location>
</feature>
<dbReference type="PROSITE" id="PS51677">
    <property type="entry name" value="NODB"/>
    <property type="match status" value="1"/>
</dbReference>
<dbReference type="Pfam" id="PF01522">
    <property type="entry name" value="Polysacc_deac_1"/>
    <property type="match status" value="2"/>
</dbReference>
<dbReference type="PANTHER" id="PTHR34216">
    <property type="match status" value="1"/>
</dbReference>
<sequence>MKALLKNIRDTYQAKAARRLLTRMGGETKGDANTQPLLILMYHRVLPEQDERLAFEEPGMYVTPETLSMQLKTLQPLVRFVDLGQWVKARREGRVLEGGETGDNRLCCAITFDDGWLDNYEFAMPVLREHGATATIFLATGFIGTGRTFWPEQLNRLLKLAAALGPDSRAKIGLEEFIASTGVKPDSTRYANKEYAAEVIAASKQFTDAQIYRFLDESFEHLTQDSELTLEQGAEMLDWHQVKTMAPTFDVGAHTVNHLRLNEAADPAAVDAELDGCIDAIQSHLGAVPSLFCYPNGDVSKHAREAVEQRFAAAVTTGNGINQAGDSLFALKRIGLHEDASNTPESFLAKLYRGASASGA</sequence>
<dbReference type="InterPro" id="IPR051398">
    <property type="entry name" value="Polysacch_Deacetylase"/>
</dbReference>
<dbReference type="RefSeq" id="WP_344809501.1">
    <property type="nucleotide sequence ID" value="NZ_BAABBO010000022.1"/>
</dbReference>